<evidence type="ECO:0000313" key="1">
    <source>
        <dbReference type="EMBL" id="MFB5192024.1"/>
    </source>
</evidence>
<evidence type="ECO:0000313" key="2">
    <source>
        <dbReference type="Proteomes" id="UP001579974"/>
    </source>
</evidence>
<keyword evidence="2" id="KW-1185">Reference proteome</keyword>
<organism evidence="1 2">
    <name type="scientific">Alicyclobacillus fastidiosus</name>
    <dbReference type="NCBI Taxonomy" id="392011"/>
    <lineage>
        <taxon>Bacteria</taxon>
        <taxon>Bacillati</taxon>
        <taxon>Bacillota</taxon>
        <taxon>Bacilli</taxon>
        <taxon>Bacillales</taxon>
        <taxon>Alicyclobacillaceae</taxon>
        <taxon>Alicyclobacillus</taxon>
    </lineage>
</organism>
<reference evidence="1 2" key="1">
    <citation type="journal article" date="2024" name="Int. J. Mol. Sci.">
        <title>Exploration of Alicyclobacillus spp. Genome in Search of Antibiotic Resistance.</title>
        <authorList>
            <person name="Bucka-Kolendo J."/>
            <person name="Kiousi D.E."/>
            <person name="Dekowska A."/>
            <person name="Mikolajczuk-Szczyrba A."/>
            <person name="Karadedos D.M."/>
            <person name="Michael P."/>
            <person name="Galanis A."/>
            <person name="Sokolowska B."/>
        </authorList>
    </citation>
    <scope>NUCLEOTIDE SEQUENCE [LARGE SCALE GENOMIC DNA]</scope>
    <source>
        <strain evidence="1 2">KKP 3000</strain>
    </source>
</reference>
<name>A0ABV5AIC4_9BACL</name>
<comment type="caution">
    <text evidence="1">The sequence shown here is derived from an EMBL/GenBank/DDBJ whole genome shotgun (WGS) entry which is preliminary data.</text>
</comment>
<dbReference type="RefSeq" id="WP_275476040.1">
    <property type="nucleotide sequence ID" value="NZ_CP162940.1"/>
</dbReference>
<protein>
    <submittedName>
        <fullName evidence="1">Uncharacterized protein</fullName>
    </submittedName>
</protein>
<dbReference type="Proteomes" id="UP001579974">
    <property type="component" value="Unassembled WGS sequence"/>
</dbReference>
<sequence>MLKWYEKEARDAMIAEFNVFDLPSYEEVIEAGLAHCWTRDEWENGRARRAEEVA</sequence>
<gene>
    <name evidence="1" type="ORF">KKP3000_000816</name>
</gene>
<dbReference type="EMBL" id="JBDXSU010000016">
    <property type="protein sequence ID" value="MFB5192024.1"/>
    <property type="molecule type" value="Genomic_DNA"/>
</dbReference>
<accession>A0ABV5AIC4</accession>
<proteinExistence type="predicted"/>